<protein>
    <submittedName>
        <fullName evidence="1">Uncharacterized protein</fullName>
    </submittedName>
</protein>
<dbReference type="Proteomes" id="UP001516400">
    <property type="component" value="Unassembled WGS sequence"/>
</dbReference>
<evidence type="ECO:0000313" key="2">
    <source>
        <dbReference type="Proteomes" id="UP001516400"/>
    </source>
</evidence>
<evidence type="ECO:0000313" key="1">
    <source>
        <dbReference type="EMBL" id="KAL3278211.1"/>
    </source>
</evidence>
<reference evidence="1 2" key="1">
    <citation type="journal article" date="2021" name="BMC Biol.">
        <title>Horizontally acquired antibacterial genes associated with adaptive radiation of ladybird beetles.</title>
        <authorList>
            <person name="Li H.S."/>
            <person name="Tang X.F."/>
            <person name="Huang Y.H."/>
            <person name="Xu Z.Y."/>
            <person name="Chen M.L."/>
            <person name="Du X.Y."/>
            <person name="Qiu B.Y."/>
            <person name="Chen P.T."/>
            <person name="Zhang W."/>
            <person name="Slipinski A."/>
            <person name="Escalona H.E."/>
            <person name="Waterhouse R.M."/>
            <person name="Zwick A."/>
            <person name="Pang H."/>
        </authorList>
    </citation>
    <scope>NUCLEOTIDE SEQUENCE [LARGE SCALE GENOMIC DNA]</scope>
    <source>
        <strain evidence="1">SYSU2018</strain>
    </source>
</reference>
<sequence>MARHQNSEVEKEKSRTVLYKISYQEENFKTDNMVGCSKKTRSQANAESVRLVPAYSDKIPLAEYEKKDSKDLKKWHDIKILKVEKEKSHTFLYKTSYQDENFKTDNMVGSSKKTRSQANAESVRLVPAYSDKIPLAEYEKKDLKDLVDKNLIAKY</sequence>
<dbReference type="EMBL" id="JABFTP020000103">
    <property type="protein sequence ID" value="KAL3278211.1"/>
    <property type="molecule type" value="Genomic_DNA"/>
</dbReference>
<keyword evidence="2" id="KW-1185">Reference proteome</keyword>
<name>A0ABD2NHE0_9CUCU</name>
<organism evidence="1 2">
    <name type="scientific">Cryptolaemus montrouzieri</name>
    <dbReference type="NCBI Taxonomy" id="559131"/>
    <lineage>
        <taxon>Eukaryota</taxon>
        <taxon>Metazoa</taxon>
        <taxon>Ecdysozoa</taxon>
        <taxon>Arthropoda</taxon>
        <taxon>Hexapoda</taxon>
        <taxon>Insecta</taxon>
        <taxon>Pterygota</taxon>
        <taxon>Neoptera</taxon>
        <taxon>Endopterygota</taxon>
        <taxon>Coleoptera</taxon>
        <taxon>Polyphaga</taxon>
        <taxon>Cucujiformia</taxon>
        <taxon>Coccinelloidea</taxon>
        <taxon>Coccinellidae</taxon>
        <taxon>Scymninae</taxon>
        <taxon>Scymnini</taxon>
        <taxon>Cryptolaemus</taxon>
    </lineage>
</organism>
<dbReference type="AlphaFoldDB" id="A0ABD2NHE0"/>
<accession>A0ABD2NHE0</accession>
<gene>
    <name evidence="1" type="ORF">HHI36_013550</name>
</gene>
<proteinExistence type="predicted"/>
<comment type="caution">
    <text evidence="1">The sequence shown here is derived from an EMBL/GenBank/DDBJ whole genome shotgun (WGS) entry which is preliminary data.</text>
</comment>